<dbReference type="SUPFAM" id="SSF52518">
    <property type="entry name" value="Thiamin diphosphate-binding fold (THDP-binding)"/>
    <property type="match status" value="2"/>
</dbReference>
<feature type="domain" description="Thiamine pyrophosphate enzyme central" evidence="5">
    <location>
        <begin position="245"/>
        <end position="372"/>
    </location>
</feature>
<name>K2QYQ3_METFP</name>
<dbReference type="InterPro" id="IPR012000">
    <property type="entry name" value="Thiamin_PyroP_enz_cen_dom"/>
</dbReference>
<dbReference type="PATRIC" id="fig|1204725.3.peg.1666"/>
<dbReference type="GO" id="GO:0003984">
    <property type="term" value="F:acetolactate synthase activity"/>
    <property type="evidence" value="ECO:0007669"/>
    <property type="project" value="TreeGrafter"/>
</dbReference>
<feature type="domain" description="Thiamine pyrophosphate enzyme TPP-binding" evidence="6">
    <location>
        <begin position="426"/>
        <end position="572"/>
    </location>
</feature>
<dbReference type="InterPro" id="IPR012001">
    <property type="entry name" value="Thiamin_PyroP_enz_TPP-bd_dom"/>
</dbReference>
<comment type="cofactor">
    <cofactor evidence="1">
        <name>thiamine diphosphate</name>
        <dbReference type="ChEBI" id="CHEBI:58937"/>
    </cofactor>
</comment>
<sequence>MNDLYTIHWYDLKPIINYTKKRHSLIMQTAAQIKLADALVKILEKEDIKYIFGYPGEQILPFYQAIQGSSIKHVLMRHEQGAAHAADGYARASSKLGVCVATAGPGALNMVMGVATAYKDSVPLLVITGDVSSKFKGENVFQDVDINAVFRPITLQSHLVDDPEDGVKLLLKAISTLKMGKTGPIHLNFPKDILQEGIDPVLLEQEMDLKPETNGINSETDSIKSIIDGNSENDGIKSVNGENEIKQVKKLIEKSQKPLILAGAGVLWSHATSDLQNFAEKHHVPVVTTYPARGVLSEDHPLCLGLIGLRGTEAANFAGENADLILAMGCRLSERTRKGLGKGPVIQVNMDESVLRGDVNIRGDVKEFLDEIKKITPESTDKWLKELQSYDKDHGVFTDFEETPIKPQRAIKEILGGMDDSILVNDAGSHTTWVNLLMKVMEPSSLIFSGGFGPMGYGVPAAVGVSLARPSKNVVVVVGDGGFQMNSQELATIAEMDLPITICLLNNQSLGIIRQWQELYYDGSFQVELDNPDFVKLANAYHIKAIKVDSPCDVLATVQEAVKLNKPVLIEIIVDENEDIPLP</sequence>
<dbReference type="CDD" id="cd07035">
    <property type="entry name" value="TPP_PYR_POX_like"/>
    <property type="match status" value="1"/>
</dbReference>
<evidence type="ECO:0000259" key="5">
    <source>
        <dbReference type="Pfam" id="PF00205"/>
    </source>
</evidence>
<feature type="domain" description="Thiamine pyrophosphate enzyme N-terminal TPP-binding" evidence="7">
    <location>
        <begin position="34"/>
        <end position="147"/>
    </location>
</feature>
<dbReference type="Pfam" id="PF02776">
    <property type="entry name" value="TPP_enzyme_N"/>
    <property type="match status" value="1"/>
</dbReference>
<dbReference type="Gene3D" id="3.40.50.1220">
    <property type="entry name" value="TPP-binding domain"/>
    <property type="match status" value="1"/>
</dbReference>
<proteinExistence type="inferred from homology"/>
<evidence type="ECO:0000256" key="2">
    <source>
        <dbReference type="ARBA" id="ARBA00007812"/>
    </source>
</evidence>
<dbReference type="GO" id="GO:0009097">
    <property type="term" value="P:isoleucine biosynthetic process"/>
    <property type="evidence" value="ECO:0007669"/>
    <property type="project" value="TreeGrafter"/>
</dbReference>
<accession>K2QYQ3</accession>
<evidence type="ECO:0000256" key="1">
    <source>
        <dbReference type="ARBA" id="ARBA00001964"/>
    </source>
</evidence>
<dbReference type="Proteomes" id="UP000007360">
    <property type="component" value="Unassembled WGS sequence"/>
</dbReference>
<keyword evidence="9" id="KW-1185">Reference proteome</keyword>
<dbReference type="PANTHER" id="PTHR18968">
    <property type="entry name" value="THIAMINE PYROPHOSPHATE ENZYMES"/>
    <property type="match status" value="1"/>
</dbReference>
<dbReference type="FunFam" id="3.40.50.970:FF:000007">
    <property type="entry name" value="Acetolactate synthase"/>
    <property type="match status" value="1"/>
</dbReference>
<dbReference type="Pfam" id="PF00205">
    <property type="entry name" value="TPP_enzyme_M"/>
    <property type="match status" value="1"/>
</dbReference>
<evidence type="ECO:0000256" key="4">
    <source>
        <dbReference type="RuleBase" id="RU362132"/>
    </source>
</evidence>
<reference evidence="8 9" key="1">
    <citation type="journal article" date="2012" name="J. Bacteriol.">
        <title>Draft genome sequence of Methanobacterium formicicum DSM 3637, an archaebacterium isolated from the methane producer amoeba Pelomyxa palustris.</title>
        <authorList>
            <person name="Gutierrez G."/>
        </authorList>
    </citation>
    <scope>NUCLEOTIDE SEQUENCE [LARGE SCALE GENOMIC DNA]</scope>
    <source>
        <strain evidence="9">DSM 3637 / PP1</strain>
    </source>
</reference>
<dbReference type="GO" id="GO:0000287">
    <property type="term" value="F:magnesium ion binding"/>
    <property type="evidence" value="ECO:0007669"/>
    <property type="project" value="InterPro"/>
</dbReference>
<dbReference type="RefSeq" id="WP_004031009.1">
    <property type="nucleotide sequence ID" value="NZ_AMPO01000007.1"/>
</dbReference>
<protein>
    <submittedName>
        <fullName evidence="8">Acetolactate synthase</fullName>
    </submittedName>
</protein>
<dbReference type="SUPFAM" id="SSF52467">
    <property type="entry name" value="DHS-like NAD/FAD-binding domain"/>
    <property type="match status" value="1"/>
</dbReference>
<keyword evidence="3 4" id="KW-0786">Thiamine pyrophosphate</keyword>
<dbReference type="AlphaFoldDB" id="K2QYQ3"/>
<dbReference type="PROSITE" id="PS00187">
    <property type="entry name" value="TPP_ENZYMES"/>
    <property type="match status" value="1"/>
</dbReference>
<comment type="similarity">
    <text evidence="2 4">Belongs to the TPP enzyme family.</text>
</comment>
<dbReference type="GO" id="GO:0030976">
    <property type="term" value="F:thiamine pyrophosphate binding"/>
    <property type="evidence" value="ECO:0007669"/>
    <property type="project" value="InterPro"/>
</dbReference>
<dbReference type="PANTHER" id="PTHR18968:SF13">
    <property type="entry name" value="ACETOLACTATE SYNTHASE CATALYTIC SUBUNIT, MITOCHONDRIAL"/>
    <property type="match status" value="1"/>
</dbReference>
<evidence type="ECO:0000259" key="6">
    <source>
        <dbReference type="Pfam" id="PF02775"/>
    </source>
</evidence>
<dbReference type="InterPro" id="IPR029061">
    <property type="entry name" value="THDP-binding"/>
</dbReference>
<dbReference type="GO" id="GO:0009099">
    <property type="term" value="P:L-valine biosynthetic process"/>
    <property type="evidence" value="ECO:0007669"/>
    <property type="project" value="TreeGrafter"/>
</dbReference>
<dbReference type="EMBL" id="AMPO01000007">
    <property type="protein sequence ID" value="EKF85418.1"/>
    <property type="molecule type" value="Genomic_DNA"/>
</dbReference>
<dbReference type="GO" id="GO:0050660">
    <property type="term" value="F:flavin adenine dinucleotide binding"/>
    <property type="evidence" value="ECO:0007669"/>
    <property type="project" value="TreeGrafter"/>
</dbReference>
<dbReference type="InterPro" id="IPR011766">
    <property type="entry name" value="TPP_enzyme_TPP-bd"/>
</dbReference>
<evidence type="ECO:0000313" key="9">
    <source>
        <dbReference type="Proteomes" id="UP000007360"/>
    </source>
</evidence>
<dbReference type="GO" id="GO:0044272">
    <property type="term" value="P:sulfur compound biosynthetic process"/>
    <property type="evidence" value="ECO:0007669"/>
    <property type="project" value="UniProtKB-ARBA"/>
</dbReference>
<evidence type="ECO:0000259" key="7">
    <source>
        <dbReference type="Pfam" id="PF02776"/>
    </source>
</evidence>
<comment type="caution">
    <text evidence="8">The sequence shown here is derived from an EMBL/GenBank/DDBJ whole genome shotgun (WGS) entry which is preliminary data.</text>
</comment>
<dbReference type="GO" id="GO:0005948">
    <property type="term" value="C:acetolactate synthase complex"/>
    <property type="evidence" value="ECO:0007669"/>
    <property type="project" value="TreeGrafter"/>
</dbReference>
<gene>
    <name evidence="8" type="ORF">A994_08291</name>
</gene>
<dbReference type="InterPro" id="IPR029035">
    <property type="entry name" value="DHS-like_NAD/FAD-binding_dom"/>
</dbReference>
<dbReference type="Gene3D" id="3.40.50.970">
    <property type="match status" value="2"/>
</dbReference>
<evidence type="ECO:0000313" key="8">
    <source>
        <dbReference type="EMBL" id="EKF85418.1"/>
    </source>
</evidence>
<dbReference type="InterPro" id="IPR000399">
    <property type="entry name" value="TPP-bd_CS"/>
</dbReference>
<dbReference type="Pfam" id="PF02775">
    <property type="entry name" value="TPP_enzyme_C"/>
    <property type="match status" value="1"/>
</dbReference>
<organism evidence="8 9">
    <name type="scientific">Methanobacterium formicicum (strain DSM 3637 / PP1)</name>
    <dbReference type="NCBI Taxonomy" id="1204725"/>
    <lineage>
        <taxon>Archaea</taxon>
        <taxon>Methanobacteriati</taxon>
        <taxon>Methanobacteriota</taxon>
        <taxon>Methanomada group</taxon>
        <taxon>Methanobacteria</taxon>
        <taxon>Methanobacteriales</taxon>
        <taxon>Methanobacteriaceae</taxon>
        <taxon>Methanobacterium</taxon>
    </lineage>
</organism>
<evidence type="ECO:0000256" key="3">
    <source>
        <dbReference type="ARBA" id="ARBA00023052"/>
    </source>
</evidence>
<dbReference type="InterPro" id="IPR045229">
    <property type="entry name" value="TPP_enz"/>
</dbReference>